<keyword evidence="1" id="KW-0547">Nucleotide-binding</keyword>
<gene>
    <name evidence="6" type="ORF">COV24_03625</name>
</gene>
<reference evidence="6 7" key="1">
    <citation type="submission" date="2017-09" db="EMBL/GenBank/DDBJ databases">
        <title>Depth-based differentiation of microbial function through sediment-hosted aquifers and enrichment of novel symbionts in the deep terrestrial subsurface.</title>
        <authorList>
            <person name="Probst A.J."/>
            <person name="Ladd B."/>
            <person name="Jarett J.K."/>
            <person name="Geller-Mcgrath D.E."/>
            <person name="Sieber C.M."/>
            <person name="Emerson J.B."/>
            <person name="Anantharaman K."/>
            <person name="Thomas B.C."/>
            <person name="Malmstrom R."/>
            <person name="Stieglmeier M."/>
            <person name="Klingl A."/>
            <person name="Woyke T."/>
            <person name="Ryan C.M."/>
            <person name="Banfield J.F."/>
        </authorList>
    </citation>
    <scope>NUCLEOTIDE SEQUENCE [LARGE SCALE GENOMIC DNA]</scope>
    <source>
        <strain evidence="6">CG10_big_fil_rev_8_21_14_0_10_32_10</strain>
    </source>
</reference>
<dbReference type="InterPro" id="IPR001270">
    <property type="entry name" value="ClpA/B"/>
</dbReference>
<dbReference type="PANTHER" id="PTHR11638">
    <property type="entry name" value="ATP-DEPENDENT CLP PROTEASE"/>
    <property type="match status" value="1"/>
</dbReference>
<dbReference type="Gene3D" id="1.10.8.60">
    <property type="match status" value="1"/>
</dbReference>
<dbReference type="InterPro" id="IPR050130">
    <property type="entry name" value="ClpA_ClpB"/>
</dbReference>
<dbReference type="Pfam" id="PF00004">
    <property type="entry name" value="AAA"/>
    <property type="match status" value="1"/>
</dbReference>
<proteinExistence type="predicted"/>
<protein>
    <recommendedName>
        <fullName evidence="8">ATP-dependent Clp protease ATP-binding subunit</fullName>
    </recommendedName>
</protein>
<evidence type="ECO:0008006" key="8">
    <source>
        <dbReference type="Google" id="ProtNLM"/>
    </source>
</evidence>
<accession>A0A2H0RBR4</accession>
<dbReference type="CDD" id="cd19499">
    <property type="entry name" value="RecA-like_ClpB_Hsp104-like"/>
    <property type="match status" value="1"/>
</dbReference>
<dbReference type="GO" id="GO:0034605">
    <property type="term" value="P:cellular response to heat"/>
    <property type="evidence" value="ECO:0007669"/>
    <property type="project" value="TreeGrafter"/>
</dbReference>
<dbReference type="InterPro" id="IPR027417">
    <property type="entry name" value="P-loop_NTPase"/>
</dbReference>
<dbReference type="PRINTS" id="PR00300">
    <property type="entry name" value="CLPPROTEASEA"/>
</dbReference>
<comment type="caution">
    <text evidence="6">The sequence shown here is derived from an EMBL/GenBank/DDBJ whole genome shotgun (WGS) entry which is preliminary data.</text>
</comment>
<feature type="domain" description="AAA+ ATPase" evidence="4">
    <location>
        <begin position="524"/>
        <end position="669"/>
    </location>
</feature>
<dbReference type="CDD" id="cd00009">
    <property type="entry name" value="AAA"/>
    <property type="match status" value="1"/>
</dbReference>
<dbReference type="Pfam" id="PF10431">
    <property type="entry name" value="ClpB_D2-small"/>
    <property type="match status" value="1"/>
</dbReference>
<evidence type="ECO:0000313" key="7">
    <source>
        <dbReference type="Proteomes" id="UP000230214"/>
    </source>
</evidence>
<dbReference type="PANTHER" id="PTHR11638:SF18">
    <property type="entry name" value="HEAT SHOCK PROTEIN 104"/>
    <property type="match status" value="1"/>
</dbReference>
<evidence type="ECO:0000259" key="5">
    <source>
        <dbReference type="SMART" id="SM01086"/>
    </source>
</evidence>
<dbReference type="Gene3D" id="3.40.50.300">
    <property type="entry name" value="P-loop containing nucleotide triphosphate hydrolases"/>
    <property type="match status" value="2"/>
</dbReference>
<dbReference type="EMBL" id="PCXU01000030">
    <property type="protein sequence ID" value="PIR43255.1"/>
    <property type="molecule type" value="Genomic_DNA"/>
</dbReference>
<evidence type="ECO:0000259" key="4">
    <source>
        <dbReference type="SMART" id="SM00382"/>
    </source>
</evidence>
<dbReference type="GO" id="GO:0005737">
    <property type="term" value="C:cytoplasm"/>
    <property type="evidence" value="ECO:0007669"/>
    <property type="project" value="TreeGrafter"/>
</dbReference>
<evidence type="ECO:0000256" key="1">
    <source>
        <dbReference type="ARBA" id="ARBA00022741"/>
    </source>
</evidence>
<feature type="domain" description="AAA+ ATPase" evidence="4">
    <location>
        <begin position="186"/>
        <end position="334"/>
    </location>
</feature>
<dbReference type="GO" id="GO:0005524">
    <property type="term" value="F:ATP binding"/>
    <property type="evidence" value="ECO:0007669"/>
    <property type="project" value="UniProtKB-KW"/>
</dbReference>
<keyword evidence="3" id="KW-0143">Chaperone</keyword>
<organism evidence="6 7">
    <name type="scientific">candidate division WWE3 bacterium CG10_big_fil_rev_8_21_14_0_10_32_10</name>
    <dbReference type="NCBI Taxonomy" id="1975090"/>
    <lineage>
        <taxon>Bacteria</taxon>
        <taxon>Katanobacteria</taxon>
    </lineage>
</organism>
<dbReference type="Pfam" id="PF07724">
    <property type="entry name" value="AAA_2"/>
    <property type="match status" value="1"/>
</dbReference>
<evidence type="ECO:0000256" key="2">
    <source>
        <dbReference type="ARBA" id="ARBA00022840"/>
    </source>
</evidence>
<dbReference type="AlphaFoldDB" id="A0A2H0RBR4"/>
<name>A0A2H0RBR4_UNCKA</name>
<dbReference type="SMART" id="SM01086">
    <property type="entry name" value="ClpB_D2-small"/>
    <property type="match status" value="1"/>
</dbReference>
<feature type="domain" description="Clp ATPase C-terminal" evidence="5">
    <location>
        <begin position="699"/>
        <end position="787"/>
    </location>
</feature>
<dbReference type="SMART" id="SM00382">
    <property type="entry name" value="AAA"/>
    <property type="match status" value="2"/>
</dbReference>
<dbReference type="FunFam" id="3.40.50.300:FF:000025">
    <property type="entry name" value="ATP-dependent Clp protease subunit"/>
    <property type="match status" value="1"/>
</dbReference>
<sequence length="792" mass="90103">MFMNKSNLSPKVKELLSRIDWNYKQGTVNSLDLLDQISLDKTLNILITMHNLSNIKHQEILLDDLLKNALSEAKDLNSSLVETTHLLISILKTLKSKKYKKVKNQIKELLRVKENLTEETATTKAFSSVKPGSDFPFYDEKPKVVTFESLGVVKDLTKLAKQNKLKKVISRRNLEDRIISTITKKYKNSLLLMGTKGSGKTSLIISLANRISTGDVPSHLKKVSLISINLPALINSLEMRDKFELSFKDFVEKMSRENTFTIFFFDDMHLMSSSGLLGFSPPIVEQFLDFSNKDNINNIHPVPNIAFISAINDDQNDRFLDGPVYDLWENLEVGEPTNRELKKILKYKIAELEDHFNVNLAAQSLNYIIENKDYLNTNESPSIEFFVNLIDDIFATFTTKYSDGLTYNDFETYKAIVTEKNPSWQNTRKIDSALLHNEIQDYIKINIEGAKLTKTYIPISFVRQHLAINYRLKQNIFNQSQDYNKLKYLSDQIKKDIVGQNEAVDSLVSTIKRSLLKLSGSSRPLASLLFLGPTGVGKTETAKSLSRHLYGKNSLIRIDMSDFMEKHTIARLVGSPPGYVGYGESGQLTGFVQNNPNCVVLFDEIEKAHPDVLNILLQILEEGELSTGSGEVIPFKKSVVILTSNMGADIIKRKPIGFINKGFDIKNQDIKNNLLTNLKKEIKPEILNRLNDIVVFNMLKKSDAHQIMLNNLDVFYTNLKKGYNIKLQIQKNVLTHLLKLGYSEEYGAREVKRSIEKNLIDLVVDYIITNPKVKNLKAVLRANKIKIEKYVS</sequence>
<dbReference type="InterPro" id="IPR003959">
    <property type="entry name" value="ATPase_AAA_core"/>
</dbReference>
<dbReference type="GO" id="GO:0016887">
    <property type="term" value="F:ATP hydrolysis activity"/>
    <property type="evidence" value="ECO:0007669"/>
    <property type="project" value="InterPro"/>
</dbReference>
<dbReference type="SUPFAM" id="SSF52540">
    <property type="entry name" value="P-loop containing nucleoside triphosphate hydrolases"/>
    <property type="match status" value="2"/>
</dbReference>
<dbReference type="Proteomes" id="UP000230214">
    <property type="component" value="Unassembled WGS sequence"/>
</dbReference>
<evidence type="ECO:0000256" key="3">
    <source>
        <dbReference type="ARBA" id="ARBA00023186"/>
    </source>
</evidence>
<dbReference type="InterPro" id="IPR019489">
    <property type="entry name" value="Clp_ATPase_C"/>
</dbReference>
<evidence type="ECO:0000313" key="6">
    <source>
        <dbReference type="EMBL" id="PIR43255.1"/>
    </source>
</evidence>
<dbReference type="InterPro" id="IPR003593">
    <property type="entry name" value="AAA+_ATPase"/>
</dbReference>
<keyword evidence="2" id="KW-0067">ATP-binding</keyword>